<dbReference type="AlphaFoldDB" id="A0A1S1Q5Y0"/>
<organism evidence="3 4">
    <name type="scientific">Parafrankia colletiae</name>
    <dbReference type="NCBI Taxonomy" id="573497"/>
    <lineage>
        <taxon>Bacteria</taxon>
        <taxon>Bacillati</taxon>
        <taxon>Actinomycetota</taxon>
        <taxon>Actinomycetes</taxon>
        <taxon>Frankiales</taxon>
        <taxon>Frankiaceae</taxon>
        <taxon>Parafrankia</taxon>
    </lineage>
</organism>
<keyword evidence="2" id="KW-0812">Transmembrane</keyword>
<gene>
    <name evidence="3" type="ORF">CC117_29490</name>
</gene>
<dbReference type="OrthoDB" id="3216929at2"/>
<feature type="region of interest" description="Disordered" evidence="1">
    <location>
        <begin position="1"/>
        <end position="92"/>
    </location>
</feature>
<keyword evidence="2" id="KW-1133">Transmembrane helix</keyword>
<dbReference type="Pfam" id="PF07332">
    <property type="entry name" value="Phage_holin_3_6"/>
    <property type="match status" value="1"/>
</dbReference>
<evidence type="ECO:0000313" key="4">
    <source>
        <dbReference type="Proteomes" id="UP000179627"/>
    </source>
</evidence>
<feature type="compositionally biased region" description="Polar residues" evidence="1">
    <location>
        <begin position="1"/>
        <end position="15"/>
    </location>
</feature>
<feature type="transmembrane region" description="Helical" evidence="2">
    <location>
        <begin position="128"/>
        <end position="153"/>
    </location>
</feature>
<evidence type="ECO:0000256" key="2">
    <source>
        <dbReference type="SAM" id="Phobius"/>
    </source>
</evidence>
<proteinExistence type="predicted"/>
<evidence type="ECO:0000313" key="3">
    <source>
        <dbReference type="EMBL" id="OHV28989.1"/>
    </source>
</evidence>
<feature type="transmembrane region" description="Helical" evidence="2">
    <location>
        <begin position="159"/>
        <end position="180"/>
    </location>
</feature>
<keyword evidence="4" id="KW-1185">Reference proteome</keyword>
<dbReference type="Proteomes" id="UP000179627">
    <property type="component" value="Unassembled WGS sequence"/>
</dbReference>
<protein>
    <recommendedName>
        <fullName evidence="5">Holin-X, holin superfamily III</fullName>
    </recommendedName>
</protein>
<name>A0A1S1Q5Y0_9ACTN</name>
<dbReference type="RefSeq" id="WP_071091410.1">
    <property type="nucleotide sequence ID" value="NZ_MBLM01000167.1"/>
</dbReference>
<keyword evidence="2" id="KW-0472">Membrane</keyword>
<comment type="caution">
    <text evidence="3">The sequence shown here is derived from an EMBL/GenBank/DDBJ whole genome shotgun (WGS) entry which is preliminary data.</text>
</comment>
<reference evidence="4" key="1">
    <citation type="submission" date="2016-07" db="EMBL/GenBank/DDBJ databases">
        <title>Sequence Frankia sp. strain CcI1.17.</title>
        <authorList>
            <person name="Ghodhbane-Gtari F."/>
            <person name="Swanson E."/>
            <person name="Gueddou A."/>
            <person name="Morris K."/>
            <person name="Hezbri K."/>
            <person name="Ktari A."/>
            <person name="Nouioui I."/>
            <person name="Abebe-Akele F."/>
            <person name="Simpson S."/>
            <person name="Thomas K."/>
            <person name="Gtari M."/>
            <person name="Tisa L.S."/>
            <person name="Hurst S."/>
        </authorList>
    </citation>
    <scope>NUCLEOTIDE SEQUENCE [LARGE SCALE GENOMIC DNA]</scope>
    <source>
        <strain evidence="4">Cc1.17</strain>
    </source>
</reference>
<sequence>MTSALARQPTTQTTPPVDRTGVPDDAEMTVRTPVDGSASYPEVAAVSPSETRTGTAATAGPHTPVTRTQPAATRSTVTQTTEAAPGHASSTGQLVSEVANDVSTLFRQELALAKAELREEATKAGKGAGMFAGAGGAGFFALVFILLAVMFGLGSVMALGWAALIVGVLLVAAAAVLALMGRRTVKDVHPAPTQTVETLREDVQWAQNRRH</sequence>
<dbReference type="EMBL" id="MBLM01000167">
    <property type="protein sequence ID" value="OHV28989.1"/>
    <property type="molecule type" value="Genomic_DNA"/>
</dbReference>
<feature type="compositionally biased region" description="Low complexity" evidence="1">
    <location>
        <begin position="51"/>
        <end position="66"/>
    </location>
</feature>
<accession>A0A1S1Q5Y0</accession>
<evidence type="ECO:0000256" key="1">
    <source>
        <dbReference type="SAM" id="MobiDB-lite"/>
    </source>
</evidence>
<dbReference type="InterPro" id="IPR009937">
    <property type="entry name" value="Phage_holin_3_6"/>
</dbReference>
<evidence type="ECO:0008006" key="5">
    <source>
        <dbReference type="Google" id="ProtNLM"/>
    </source>
</evidence>
<feature type="compositionally biased region" description="Polar residues" evidence="1">
    <location>
        <begin position="67"/>
        <end position="92"/>
    </location>
</feature>